<name>A0AAN6SJ07_9PEZI</name>
<comment type="caution">
    <text evidence="1">The sequence shown here is derived from an EMBL/GenBank/DDBJ whole genome shotgun (WGS) entry which is preliminary data.</text>
</comment>
<proteinExistence type="predicted"/>
<organism evidence="1 2">
    <name type="scientific">Pseudoneurospora amorphoporcata</name>
    <dbReference type="NCBI Taxonomy" id="241081"/>
    <lineage>
        <taxon>Eukaryota</taxon>
        <taxon>Fungi</taxon>
        <taxon>Dikarya</taxon>
        <taxon>Ascomycota</taxon>
        <taxon>Pezizomycotina</taxon>
        <taxon>Sordariomycetes</taxon>
        <taxon>Sordariomycetidae</taxon>
        <taxon>Sordariales</taxon>
        <taxon>Sordariaceae</taxon>
        <taxon>Pseudoneurospora</taxon>
    </lineage>
</organism>
<dbReference type="AlphaFoldDB" id="A0AAN6SJ07"/>
<sequence length="267" mass="31867">MDQNTGRTTFFTLPFELRIIIYKLVLEDDLDLPIYTTKNNETNINHIIPLQYLNQQMVNLRMLALISDQVKEEAVEQFHRLTQLYVRHEKFNGLWWPAWWPADPLLKEASHVRWTVMLASDEGVFRPYHHDDIDVVRIRFSPDAMRPWRGGITTWLGELKNLKTLHLDVNWRRDWLDLCAESAWLYPIYLQVKKLVLSLNFEGATKYINRAWKSRYVQRGKPREMLEHNILNHLLTLPQDEFKDAPDLPIRNHFGAINPEWPRESRT</sequence>
<dbReference type="Proteomes" id="UP001303222">
    <property type="component" value="Unassembled WGS sequence"/>
</dbReference>
<evidence type="ECO:0000313" key="2">
    <source>
        <dbReference type="Proteomes" id="UP001303222"/>
    </source>
</evidence>
<keyword evidence="2" id="KW-1185">Reference proteome</keyword>
<gene>
    <name evidence="1" type="ORF">QBC32DRAFT_311063</name>
</gene>
<accession>A0AAN6SJ07</accession>
<protein>
    <submittedName>
        <fullName evidence="1">Uncharacterized protein</fullName>
    </submittedName>
</protein>
<evidence type="ECO:0000313" key="1">
    <source>
        <dbReference type="EMBL" id="KAK3955430.1"/>
    </source>
</evidence>
<reference evidence="1" key="2">
    <citation type="submission" date="2023-06" db="EMBL/GenBank/DDBJ databases">
        <authorList>
            <consortium name="Lawrence Berkeley National Laboratory"/>
            <person name="Mondo S.J."/>
            <person name="Hensen N."/>
            <person name="Bonometti L."/>
            <person name="Westerberg I."/>
            <person name="Brannstrom I.O."/>
            <person name="Guillou S."/>
            <person name="Cros-Aarteil S."/>
            <person name="Calhoun S."/>
            <person name="Haridas S."/>
            <person name="Kuo A."/>
            <person name="Pangilinan J."/>
            <person name="Riley R."/>
            <person name="Labutti K."/>
            <person name="Andreopoulos B."/>
            <person name="Lipzen A."/>
            <person name="Chen C."/>
            <person name="Yanf M."/>
            <person name="Daum C."/>
            <person name="Ng V."/>
            <person name="Clum A."/>
            <person name="Steindorff A."/>
            <person name="Ohm R."/>
            <person name="Martin F."/>
            <person name="Silar P."/>
            <person name="Natvig D."/>
            <person name="Lalanne C."/>
            <person name="Gautier V."/>
            <person name="Ament-Velasquez S.L."/>
            <person name="Kruys A."/>
            <person name="Hutchinson M.I."/>
            <person name="Powell A.J."/>
            <person name="Barry K."/>
            <person name="Miller A.N."/>
            <person name="Grigoriev I.V."/>
            <person name="Debuchy R."/>
            <person name="Gladieux P."/>
            <person name="Thoren M.H."/>
            <person name="Johannesson H."/>
        </authorList>
    </citation>
    <scope>NUCLEOTIDE SEQUENCE</scope>
    <source>
        <strain evidence="1">CBS 626.80</strain>
    </source>
</reference>
<reference evidence="1" key="1">
    <citation type="journal article" date="2023" name="Mol. Phylogenet. Evol.">
        <title>Genome-scale phylogeny and comparative genomics of the fungal order Sordariales.</title>
        <authorList>
            <person name="Hensen N."/>
            <person name="Bonometti L."/>
            <person name="Westerberg I."/>
            <person name="Brannstrom I.O."/>
            <person name="Guillou S."/>
            <person name="Cros-Aarteil S."/>
            <person name="Calhoun S."/>
            <person name="Haridas S."/>
            <person name="Kuo A."/>
            <person name="Mondo S."/>
            <person name="Pangilinan J."/>
            <person name="Riley R."/>
            <person name="LaButti K."/>
            <person name="Andreopoulos B."/>
            <person name="Lipzen A."/>
            <person name="Chen C."/>
            <person name="Yan M."/>
            <person name="Daum C."/>
            <person name="Ng V."/>
            <person name="Clum A."/>
            <person name="Steindorff A."/>
            <person name="Ohm R.A."/>
            <person name="Martin F."/>
            <person name="Silar P."/>
            <person name="Natvig D.O."/>
            <person name="Lalanne C."/>
            <person name="Gautier V."/>
            <person name="Ament-Velasquez S.L."/>
            <person name="Kruys A."/>
            <person name="Hutchinson M.I."/>
            <person name="Powell A.J."/>
            <person name="Barry K."/>
            <person name="Miller A.N."/>
            <person name="Grigoriev I.V."/>
            <person name="Debuchy R."/>
            <person name="Gladieux P."/>
            <person name="Hiltunen Thoren M."/>
            <person name="Johannesson H."/>
        </authorList>
    </citation>
    <scope>NUCLEOTIDE SEQUENCE</scope>
    <source>
        <strain evidence="1">CBS 626.80</strain>
    </source>
</reference>
<dbReference type="EMBL" id="MU859076">
    <property type="protein sequence ID" value="KAK3955430.1"/>
    <property type="molecule type" value="Genomic_DNA"/>
</dbReference>